<dbReference type="Proteomes" id="UP000267096">
    <property type="component" value="Unassembled WGS sequence"/>
</dbReference>
<evidence type="ECO:0000313" key="1">
    <source>
        <dbReference type="EMBL" id="VDK33726.1"/>
    </source>
</evidence>
<evidence type="ECO:0000313" key="2">
    <source>
        <dbReference type="Proteomes" id="UP000267096"/>
    </source>
</evidence>
<evidence type="ECO:0000313" key="3">
    <source>
        <dbReference type="WBParaSite" id="ASIM_0000896101-mRNA-1"/>
    </source>
</evidence>
<name>A0A0M3JMS2_ANISI</name>
<organism evidence="3">
    <name type="scientific">Anisakis simplex</name>
    <name type="common">Herring worm</name>
    <dbReference type="NCBI Taxonomy" id="6269"/>
    <lineage>
        <taxon>Eukaryota</taxon>
        <taxon>Metazoa</taxon>
        <taxon>Ecdysozoa</taxon>
        <taxon>Nematoda</taxon>
        <taxon>Chromadorea</taxon>
        <taxon>Rhabditida</taxon>
        <taxon>Spirurina</taxon>
        <taxon>Ascaridomorpha</taxon>
        <taxon>Ascaridoidea</taxon>
        <taxon>Anisakidae</taxon>
        <taxon>Anisakis</taxon>
        <taxon>Anisakis simplex complex</taxon>
    </lineage>
</organism>
<dbReference type="WBParaSite" id="ASIM_0000896101-mRNA-1">
    <property type="protein sequence ID" value="ASIM_0000896101-mRNA-1"/>
    <property type="gene ID" value="ASIM_0000896101"/>
</dbReference>
<accession>A0A0M3JMS2</accession>
<sequence>MRSTPISRKDTVYDRNFDYHLNGPQQKSRLNYEADLWCDSSLTQRLF</sequence>
<protein>
    <submittedName>
        <fullName evidence="3">Transposase</fullName>
    </submittedName>
</protein>
<reference evidence="3" key="1">
    <citation type="submission" date="2017-02" db="UniProtKB">
        <authorList>
            <consortium name="WormBaseParasite"/>
        </authorList>
    </citation>
    <scope>IDENTIFICATION</scope>
</reference>
<dbReference type="EMBL" id="UYRR01024342">
    <property type="protein sequence ID" value="VDK33726.1"/>
    <property type="molecule type" value="Genomic_DNA"/>
</dbReference>
<gene>
    <name evidence="1" type="ORF">ASIM_LOCUS8698</name>
</gene>
<keyword evidence="2" id="KW-1185">Reference proteome</keyword>
<dbReference type="AlphaFoldDB" id="A0A0M3JMS2"/>
<reference evidence="1 2" key="2">
    <citation type="submission" date="2018-11" db="EMBL/GenBank/DDBJ databases">
        <authorList>
            <consortium name="Pathogen Informatics"/>
        </authorList>
    </citation>
    <scope>NUCLEOTIDE SEQUENCE [LARGE SCALE GENOMIC DNA]</scope>
</reference>
<proteinExistence type="predicted"/>